<dbReference type="SUPFAM" id="SSF56529">
    <property type="entry name" value="FAH"/>
    <property type="match status" value="1"/>
</dbReference>
<dbReference type="EMBL" id="CP051217">
    <property type="protein sequence ID" value="QJB68805.1"/>
    <property type="molecule type" value="Genomic_DNA"/>
</dbReference>
<dbReference type="GO" id="GO:0005737">
    <property type="term" value="C:cytoplasm"/>
    <property type="evidence" value="ECO:0007669"/>
    <property type="project" value="TreeGrafter"/>
</dbReference>
<dbReference type="Gene3D" id="3.90.850.10">
    <property type="entry name" value="Fumarylacetoacetase-like, C-terminal domain"/>
    <property type="match status" value="1"/>
</dbReference>
<dbReference type="GO" id="GO:0008684">
    <property type="term" value="F:2-oxopent-4-enoate hydratase activity"/>
    <property type="evidence" value="ECO:0007669"/>
    <property type="project" value="TreeGrafter"/>
</dbReference>
<feature type="domain" description="Fumarylacetoacetase-like C-terminal" evidence="2">
    <location>
        <begin position="104"/>
        <end position="261"/>
    </location>
</feature>
<dbReference type="AlphaFoldDB" id="A0A6H2DLH5"/>
<dbReference type="PANTHER" id="PTHR30143:SF0">
    <property type="entry name" value="2-KETO-4-PENTENOATE HYDRATASE"/>
    <property type="match status" value="1"/>
</dbReference>
<proteinExistence type="predicted"/>
<dbReference type="InterPro" id="IPR011234">
    <property type="entry name" value="Fumarylacetoacetase-like_C"/>
</dbReference>
<dbReference type="RefSeq" id="WP_168818647.1">
    <property type="nucleotide sequence ID" value="NZ_CP051217.1"/>
</dbReference>
<protein>
    <submittedName>
        <fullName evidence="3">2-oxopent-4-enoate hydratase</fullName>
    </submittedName>
</protein>
<gene>
    <name evidence="3" type="ORF">HF685_05520</name>
</gene>
<evidence type="ECO:0000256" key="1">
    <source>
        <dbReference type="ARBA" id="ARBA00023239"/>
    </source>
</evidence>
<dbReference type="InterPro" id="IPR050772">
    <property type="entry name" value="Hydratase-Decarb/MhpD_sf"/>
</dbReference>
<evidence type="ECO:0000259" key="2">
    <source>
        <dbReference type="Pfam" id="PF01557"/>
    </source>
</evidence>
<reference evidence="3 4" key="1">
    <citation type="submission" date="2020-04" db="EMBL/GenBank/DDBJ databases">
        <title>Genome sequence for Sphingorhabdus sp. strain M1.</title>
        <authorList>
            <person name="Park S.-J."/>
        </authorList>
    </citation>
    <scope>NUCLEOTIDE SEQUENCE [LARGE SCALE GENOMIC DNA]</scope>
    <source>
        <strain evidence="3 4">JK6</strain>
    </source>
</reference>
<keyword evidence="1" id="KW-0456">Lyase</keyword>
<dbReference type="Proteomes" id="UP000501600">
    <property type="component" value="Chromosome"/>
</dbReference>
<dbReference type="PANTHER" id="PTHR30143">
    <property type="entry name" value="ACID HYDRATASE"/>
    <property type="match status" value="1"/>
</dbReference>
<dbReference type="InterPro" id="IPR036663">
    <property type="entry name" value="Fumarylacetoacetase_C_sf"/>
</dbReference>
<keyword evidence="4" id="KW-1185">Reference proteome</keyword>
<name>A0A6H2DLH5_9SPHN</name>
<dbReference type="Pfam" id="PF01557">
    <property type="entry name" value="FAA_hydrolase"/>
    <property type="match status" value="1"/>
</dbReference>
<organism evidence="3 4">
    <name type="scientific">Parasphingorhabdus halotolerans</name>
    <dbReference type="NCBI Taxonomy" id="2725558"/>
    <lineage>
        <taxon>Bacteria</taxon>
        <taxon>Pseudomonadati</taxon>
        <taxon>Pseudomonadota</taxon>
        <taxon>Alphaproteobacteria</taxon>
        <taxon>Sphingomonadales</taxon>
        <taxon>Sphingomonadaceae</taxon>
        <taxon>Parasphingorhabdus</taxon>
    </lineage>
</organism>
<evidence type="ECO:0000313" key="3">
    <source>
        <dbReference type="EMBL" id="QJB68805.1"/>
    </source>
</evidence>
<evidence type="ECO:0000313" key="4">
    <source>
        <dbReference type="Proteomes" id="UP000501600"/>
    </source>
</evidence>
<sequence length="262" mass="27965">MSINSSRAEKYGAELFEALRHRNTVDPLIARDPSLTIDDAYAISLDFLSRRRKEGEKVVGKKIGVTSKAVQDMLGVHQPDFGFLTDWMHVEGDIDVDAKSLIAPRAEAEIAFILKDSLNGPDISAADVIAATESIAPCFEIVDSRIADWKIGIIDTVADNASCGVFILGDARVDPRDHDLPNLKVTVTKNGEPLSEGLGSAVQGNPAQAVAWLANTLGQYGVTLDAGDVILSGSLVPLEPAVKGDVFEMELHGIGNATAKFV</sequence>
<dbReference type="KEGG" id="phao:HF685_05520"/>
<accession>A0A6H2DLH5</accession>